<keyword evidence="7 12" id="KW-0067">ATP-binding</keyword>
<keyword evidence="4 12" id="KW-0547">Nucleotide-binding</keyword>
<evidence type="ECO:0000259" key="14">
    <source>
        <dbReference type="SMART" id="SM01024"/>
    </source>
</evidence>
<evidence type="ECO:0000256" key="9">
    <source>
        <dbReference type="ARBA" id="ARBA00023128"/>
    </source>
</evidence>
<proteinExistence type="inferred from homology"/>
<comment type="catalytic activity">
    <reaction evidence="11">
        <text>ATP + H2O = ADP + phosphate + H(+)</text>
        <dbReference type="Rhea" id="RHEA:13065"/>
        <dbReference type="ChEBI" id="CHEBI:15377"/>
        <dbReference type="ChEBI" id="CHEBI:15378"/>
        <dbReference type="ChEBI" id="CHEBI:30616"/>
        <dbReference type="ChEBI" id="CHEBI:43474"/>
        <dbReference type="ChEBI" id="CHEBI:456216"/>
    </reaction>
    <physiologicalReaction direction="left-to-right" evidence="11">
        <dbReference type="Rhea" id="RHEA:13066"/>
    </physiologicalReaction>
</comment>
<dbReference type="InterPro" id="IPR003960">
    <property type="entry name" value="ATPase_AAA_CS"/>
</dbReference>
<dbReference type="PANTHER" id="PTHR23070">
    <property type="entry name" value="BCS1 AAA-TYPE ATPASE"/>
    <property type="match status" value="1"/>
</dbReference>
<dbReference type="GO" id="GO:0034551">
    <property type="term" value="P:mitochondrial respiratory chain complex III assembly"/>
    <property type="evidence" value="ECO:0007669"/>
    <property type="project" value="UniProtKB-ARBA"/>
</dbReference>
<dbReference type="GO" id="GO:0005743">
    <property type="term" value="C:mitochondrial inner membrane"/>
    <property type="evidence" value="ECO:0007669"/>
    <property type="project" value="UniProtKB-SubCell"/>
</dbReference>
<dbReference type="PROSITE" id="PS00674">
    <property type="entry name" value="AAA"/>
    <property type="match status" value="1"/>
</dbReference>
<dbReference type="FunFam" id="3.40.50.300:FF:000768">
    <property type="entry name" value="Probable mitochondrial chaperone bcs1"/>
    <property type="match status" value="1"/>
</dbReference>
<dbReference type="GO" id="GO:0005524">
    <property type="term" value="F:ATP binding"/>
    <property type="evidence" value="ECO:0007669"/>
    <property type="project" value="UniProtKB-KW"/>
</dbReference>
<gene>
    <name evidence="15" type="ORF">PISMIDRAFT_669826</name>
</gene>
<reference evidence="16" key="2">
    <citation type="submission" date="2015-01" db="EMBL/GenBank/DDBJ databases">
        <title>Evolutionary Origins and Diversification of the Mycorrhizal Mutualists.</title>
        <authorList>
            <consortium name="DOE Joint Genome Institute"/>
            <consortium name="Mycorrhizal Genomics Consortium"/>
            <person name="Kohler A."/>
            <person name="Kuo A."/>
            <person name="Nagy L.G."/>
            <person name="Floudas D."/>
            <person name="Copeland A."/>
            <person name="Barry K.W."/>
            <person name="Cichocki N."/>
            <person name="Veneault-Fourrey C."/>
            <person name="LaButti K."/>
            <person name="Lindquist E.A."/>
            <person name="Lipzen A."/>
            <person name="Lundell T."/>
            <person name="Morin E."/>
            <person name="Murat C."/>
            <person name="Riley R."/>
            <person name="Ohm R."/>
            <person name="Sun H."/>
            <person name="Tunlid A."/>
            <person name="Henrissat B."/>
            <person name="Grigoriev I.V."/>
            <person name="Hibbett D.S."/>
            <person name="Martin F."/>
        </authorList>
    </citation>
    <scope>NUCLEOTIDE SEQUENCE [LARGE SCALE GENOMIC DNA]</scope>
    <source>
        <strain evidence="16">441</strain>
    </source>
</reference>
<feature type="domain" description="BCS1 N-terminal" evidence="14">
    <location>
        <begin position="1"/>
        <end position="181"/>
    </location>
</feature>
<evidence type="ECO:0000256" key="10">
    <source>
        <dbReference type="ARBA" id="ARBA00023136"/>
    </source>
</evidence>
<dbReference type="InterPro" id="IPR003593">
    <property type="entry name" value="AAA+_ATPase"/>
</dbReference>
<dbReference type="GO" id="GO:0016887">
    <property type="term" value="F:ATP hydrolysis activity"/>
    <property type="evidence" value="ECO:0007669"/>
    <property type="project" value="InterPro"/>
</dbReference>
<name>A0A0D0AFI6_9AGAM</name>
<sequence>MGVGVGLTAIRQGVILGSTALRRRLLVTLEVNNKDRAYEWFLAWLAHNSTSVSQQRVTGRWFRSHQLSVETAVEQRSNGSSSAVFKLVAGPGTHWFRYHGAWMQMKRERETRAMQLMSGTPWETVTLTTLSRDRGLFPQLLAEARDLAMKNQEGKLVIRTAWGIEWKPFGQPRQKRPLHSVVLDAGVGEKIEQDVRAFLQRRRWYADRGIPYRRGYLLYGPPGSGKTSYIQALAGALSYDICLLNLSERGLTDDKLIHLFSNAPERSFILIEDVDAAFNKRVQTSEDGYQSAVTFSGFLNALDGVASGEERIIFMTTNHVDKLDPALIRPGRVDLRVLVDDASPLQAQTLFTRFYGGSEDIPSDEVTTLAQELGDLIENEMLNGRRISMAALQGLFIRNSAKEAVESCRDFFVKR</sequence>
<comment type="subcellular location">
    <subcellularLocation>
        <location evidence="1">Mitochondrion inner membrane</location>
        <topology evidence="1">Single-pass membrane protein</topology>
    </subcellularLocation>
</comment>
<reference evidence="15 16" key="1">
    <citation type="submission" date="2014-04" db="EMBL/GenBank/DDBJ databases">
        <authorList>
            <consortium name="DOE Joint Genome Institute"/>
            <person name="Kuo A."/>
            <person name="Kohler A."/>
            <person name="Costa M.D."/>
            <person name="Nagy L.G."/>
            <person name="Floudas D."/>
            <person name="Copeland A."/>
            <person name="Barry K.W."/>
            <person name="Cichocki N."/>
            <person name="Veneault-Fourrey C."/>
            <person name="LaButti K."/>
            <person name="Lindquist E.A."/>
            <person name="Lipzen A."/>
            <person name="Lundell T."/>
            <person name="Morin E."/>
            <person name="Murat C."/>
            <person name="Sun H."/>
            <person name="Tunlid A."/>
            <person name="Henrissat B."/>
            <person name="Grigoriev I.V."/>
            <person name="Hibbett D.S."/>
            <person name="Martin F."/>
            <person name="Nordberg H.P."/>
            <person name="Cantor M.N."/>
            <person name="Hua S.X."/>
        </authorList>
    </citation>
    <scope>NUCLEOTIDE SEQUENCE [LARGE SCALE GENOMIC DNA]</scope>
    <source>
        <strain evidence="15 16">441</strain>
    </source>
</reference>
<dbReference type="HOGENOM" id="CLU_010189_6_2_1"/>
<dbReference type="OrthoDB" id="10251412at2759"/>
<dbReference type="Gene3D" id="3.40.50.300">
    <property type="entry name" value="P-loop containing nucleotide triphosphate hydrolases"/>
    <property type="match status" value="1"/>
</dbReference>
<keyword evidence="6" id="KW-0378">Hydrolase</keyword>
<evidence type="ECO:0000256" key="3">
    <source>
        <dbReference type="ARBA" id="ARBA00022692"/>
    </source>
</evidence>
<protein>
    <submittedName>
        <fullName evidence="15">Unplaced genomic scaffold scaffold_1, whole genome shotgun sequence</fullName>
    </submittedName>
</protein>
<dbReference type="InterPro" id="IPR027417">
    <property type="entry name" value="P-loop_NTPase"/>
</dbReference>
<keyword evidence="16" id="KW-1185">Reference proteome</keyword>
<evidence type="ECO:0000256" key="2">
    <source>
        <dbReference type="ARBA" id="ARBA00007448"/>
    </source>
</evidence>
<dbReference type="AlphaFoldDB" id="A0A0D0AFI6"/>
<keyword evidence="3" id="KW-0812">Transmembrane</keyword>
<keyword evidence="9" id="KW-0496">Mitochondrion</keyword>
<dbReference type="InterPro" id="IPR057495">
    <property type="entry name" value="AAA_lid_BCS1"/>
</dbReference>
<evidence type="ECO:0000256" key="12">
    <source>
        <dbReference type="RuleBase" id="RU003651"/>
    </source>
</evidence>
<evidence type="ECO:0000259" key="13">
    <source>
        <dbReference type="SMART" id="SM00382"/>
    </source>
</evidence>
<evidence type="ECO:0000313" key="16">
    <source>
        <dbReference type="Proteomes" id="UP000054018"/>
    </source>
</evidence>
<dbReference type="Proteomes" id="UP000054018">
    <property type="component" value="Unassembled WGS sequence"/>
</dbReference>
<dbReference type="SUPFAM" id="SSF52540">
    <property type="entry name" value="P-loop containing nucleoside triphosphate hydrolases"/>
    <property type="match status" value="1"/>
</dbReference>
<evidence type="ECO:0000256" key="5">
    <source>
        <dbReference type="ARBA" id="ARBA00022792"/>
    </source>
</evidence>
<accession>A0A0D0AFI6</accession>
<dbReference type="SMART" id="SM01024">
    <property type="entry name" value="BCS1_N"/>
    <property type="match status" value="1"/>
</dbReference>
<keyword evidence="10" id="KW-0472">Membrane</keyword>
<comment type="similarity">
    <text evidence="2">Belongs to the AAA ATPase family. BCS1 subfamily.</text>
</comment>
<keyword evidence="5" id="KW-0999">Mitochondrion inner membrane</keyword>
<dbReference type="Pfam" id="PF25426">
    <property type="entry name" value="AAA_lid_BCS1"/>
    <property type="match status" value="1"/>
</dbReference>
<evidence type="ECO:0000256" key="7">
    <source>
        <dbReference type="ARBA" id="ARBA00022840"/>
    </source>
</evidence>
<keyword evidence="8" id="KW-1133">Transmembrane helix</keyword>
<dbReference type="Pfam" id="PF08740">
    <property type="entry name" value="BCS1_N"/>
    <property type="match status" value="1"/>
</dbReference>
<dbReference type="InterPro" id="IPR014851">
    <property type="entry name" value="BCS1_N"/>
</dbReference>
<evidence type="ECO:0000313" key="15">
    <source>
        <dbReference type="EMBL" id="KIK30898.1"/>
    </source>
</evidence>
<dbReference type="CDD" id="cd19510">
    <property type="entry name" value="RecA-like_BCS1"/>
    <property type="match status" value="1"/>
</dbReference>
<organism evidence="15 16">
    <name type="scientific">Pisolithus microcarpus 441</name>
    <dbReference type="NCBI Taxonomy" id="765257"/>
    <lineage>
        <taxon>Eukaryota</taxon>
        <taxon>Fungi</taxon>
        <taxon>Dikarya</taxon>
        <taxon>Basidiomycota</taxon>
        <taxon>Agaricomycotina</taxon>
        <taxon>Agaricomycetes</taxon>
        <taxon>Agaricomycetidae</taxon>
        <taxon>Boletales</taxon>
        <taxon>Sclerodermatineae</taxon>
        <taxon>Pisolithaceae</taxon>
        <taxon>Pisolithus</taxon>
    </lineage>
</organism>
<evidence type="ECO:0000256" key="4">
    <source>
        <dbReference type="ARBA" id="ARBA00022741"/>
    </source>
</evidence>
<dbReference type="InterPro" id="IPR050747">
    <property type="entry name" value="Mitochondrial_chaperone_BCS1"/>
</dbReference>
<dbReference type="STRING" id="765257.A0A0D0AFI6"/>
<dbReference type="InterPro" id="IPR003959">
    <property type="entry name" value="ATPase_AAA_core"/>
</dbReference>
<dbReference type="Pfam" id="PF00004">
    <property type="entry name" value="AAA"/>
    <property type="match status" value="1"/>
</dbReference>
<evidence type="ECO:0000256" key="6">
    <source>
        <dbReference type="ARBA" id="ARBA00022801"/>
    </source>
</evidence>
<evidence type="ECO:0000256" key="1">
    <source>
        <dbReference type="ARBA" id="ARBA00004434"/>
    </source>
</evidence>
<feature type="domain" description="AAA+ ATPase" evidence="13">
    <location>
        <begin position="212"/>
        <end position="343"/>
    </location>
</feature>
<evidence type="ECO:0000256" key="11">
    <source>
        <dbReference type="ARBA" id="ARBA00048778"/>
    </source>
</evidence>
<evidence type="ECO:0000256" key="8">
    <source>
        <dbReference type="ARBA" id="ARBA00022989"/>
    </source>
</evidence>
<dbReference type="EMBL" id="KN833685">
    <property type="protein sequence ID" value="KIK30898.1"/>
    <property type="molecule type" value="Genomic_DNA"/>
</dbReference>
<dbReference type="SMART" id="SM00382">
    <property type="entry name" value="AAA"/>
    <property type="match status" value="1"/>
</dbReference>